<protein>
    <recommendedName>
        <fullName evidence="9">TRAP transporter small permease protein</fullName>
    </recommendedName>
</protein>
<feature type="transmembrane region" description="Helical" evidence="9">
    <location>
        <begin position="130"/>
        <end position="150"/>
    </location>
</feature>
<comment type="similarity">
    <text evidence="8 9">Belongs to the TRAP transporter small permease family.</text>
</comment>
<dbReference type="InterPro" id="IPR055348">
    <property type="entry name" value="DctQ"/>
</dbReference>
<evidence type="ECO:0000256" key="6">
    <source>
        <dbReference type="ARBA" id="ARBA00022989"/>
    </source>
</evidence>
<reference evidence="11 12" key="1">
    <citation type="submission" date="2017-08" db="EMBL/GenBank/DDBJ databases">
        <authorList>
            <person name="de Groot N.N."/>
        </authorList>
    </citation>
    <scope>NUCLEOTIDE SEQUENCE [LARGE SCALE GENOMIC DNA]</scope>
    <source>
        <strain evidence="11 12">USBA 352</strain>
    </source>
</reference>
<keyword evidence="5 9" id="KW-0812">Transmembrane</keyword>
<evidence type="ECO:0000256" key="2">
    <source>
        <dbReference type="ARBA" id="ARBA00022448"/>
    </source>
</evidence>
<dbReference type="EMBL" id="OBML01000005">
    <property type="protein sequence ID" value="SOC06801.1"/>
    <property type="molecule type" value="Genomic_DNA"/>
</dbReference>
<dbReference type="PANTHER" id="PTHR35011:SF2">
    <property type="entry name" value="2,3-DIKETO-L-GULONATE TRAP TRANSPORTER SMALL PERMEASE PROTEIN YIAM"/>
    <property type="match status" value="1"/>
</dbReference>
<evidence type="ECO:0000256" key="8">
    <source>
        <dbReference type="ARBA" id="ARBA00038436"/>
    </source>
</evidence>
<dbReference type="AlphaFoldDB" id="A0A285SGA6"/>
<accession>A0A285SGA6</accession>
<evidence type="ECO:0000256" key="9">
    <source>
        <dbReference type="RuleBase" id="RU369079"/>
    </source>
</evidence>
<keyword evidence="7 9" id="KW-0472">Membrane</keyword>
<dbReference type="GO" id="GO:0005886">
    <property type="term" value="C:plasma membrane"/>
    <property type="evidence" value="ECO:0007669"/>
    <property type="project" value="UniProtKB-SubCell"/>
</dbReference>
<evidence type="ECO:0000259" key="10">
    <source>
        <dbReference type="Pfam" id="PF04290"/>
    </source>
</evidence>
<comment type="subunit">
    <text evidence="9">The complex comprises the extracytoplasmic solute receptor protein and the two transmembrane proteins.</text>
</comment>
<keyword evidence="2 9" id="KW-0813">Transport</keyword>
<feature type="transmembrane region" description="Helical" evidence="9">
    <location>
        <begin position="93"/>
        <end position="110"/>
    </location>
</feature>
<keyword evidence="3" id="KW-1003">Cell membrane</keyword>
<dbReference type="Pfam" id="PF04290">
    <property type="entry name" value="DctQ"/>
    <property type="match status" value="1"/>
</dbReference>
<evidence type="ECO:0000256" key="1">
    <source>
        <dbReference type="ARBA" id="ARBA00004429"/>
    </source>
</evidence>
<evidence type="ECO:0000256" key="4">
    <source>
        <dbReference type="ARBA" id="ARBA00022519"/>
    </source>
</evidence>
<comment type="subcellular location">
    <subcellularLocation>
        <location evidence="1 9">Cell inner membrane</location>
        <topology evidence="1 9">Multi-pass membrane protein</topology>
    </subcellularLocation>
</comment>
<dbReference type="OrthoDB" id="7843639at2"/>
<feature type="transmembrane region" description="Helical" evidence="9">
    <location>
        <begin position="12"/>
        <end position="33"/>
    </location>
</feature>
<organism evidence="11 12">
    <name type="scientific">Stappia indica</name>
    <dbReference type="NCBI Taxonomy" id="538381"/>
    <lineage>
        <taxon>Bacteria</taxon>
        <taxon>Pseudomonadati</taxon>
        <taxon>Pseudomonadota</taxon>
        <taxon>Alphaproteobacteria</taxon>
        <taxon>Hyphomicrobiales</taxon>
        <taxon>Stappiaceae</taxon>
        <taxon>Stappia</taxon>
    </lineage>
</organism>
<evidence type="ECO:0000256" key="7">
    <source>
        <dbReference type="ARBA" id="ARBA00023136"/>
    </source>
</evidence>
<dbReference type="Proteomes" id="UP000219331">
    <property type="component" value="Unassembled WGS sequence"/>
</dbReference>
<keyword evidence="4 9" id="KW-0997">Cell inner membrane</keyword>
<evidence type="ECO:0000313" key="11">
    <source>
        <dbReference type="EMBL" id="SOC06801.1"/>
    </source>
</evidence>
<keyword evidence="12" id="KW-1185">Reference proteome</keyword>
<gene>
    <name evidence="11" type="ORF">SAMN05421512_105218</name>
</gene>
<sequence length="167" mass="18539">MRSALSVLRTVERCALVSIFLTMAGLYFVNVVVRASGSPLASSLGWIEEAVRLMNLYLVFLALGYALEIGRHVAVDTWRTRIAEATHLPVQRIIDAVGFLFSLYLVWLAWKMTLFVFGSGQKSPTLGLKMGWIYVAPLVGFGLLALRYLLSFLGLIDRTPAREADEA</sequence>
<evidence type="ECO:0000313" key="12">
    <source>
        <dbReference type="Proteomes" id="UP000219331"/>
    </source>
</evidence>
<dbReference type="STRING" id="538381.GCA_001696535_02072"/>
<proteinExistence type="inferred from homology"/>
<feature type="domain" description="Tripartite ATP-independent periplasmic transporters DctQ component" evidence="10">
    <location>
        <begin position="23"/>
        <end position="156"/>
    </location>
</feature>
<dbReference type="RefSeq" id="WP_067219404.1">
    <property type="nucleotide sequence ID" value="NZ_JAJGNR010000004.1"/>
</dbReference>
<evidence type="ECO:0000256" key="3">
    <source>
        <dbReference type="ARBA" id="ARBA00022475"/>
    </source>
</evidence>
<dbReference type="GO" id="GO:0015740">
    <property type="term" value="P:C4-dicarboxylate transport"/>
    <property type="evidence" value="ECO:0007669"/>
    <property type="project" value="TreeGrafter"/>
</dbReference>
<evidence type="ECO:0000256" key="5">
    <source>
        <dbReference type="ARBA" id="ARBA00022692"/>
    </source>
</evidence>
<name>A0A285SGA6_9HYPH</name>
<dbReference type="GO" id="GO:0022857">
    <property type="term" value="F:transmembrane transporter activity"/>
    <property type="evidence" value="ECO:0007669"/>
    <property type="project" value="UniProtKB-UniRule"/>
</dbReference>
<dbReference type="InterPro" id="IPR007387">
    <property type="entry name" value="TRAP_DctQ"/>
</dbReference>
<comment type="function">
    <text evidence="9">Part of the tripartite ATP-independent periplasmic (TRAP) transport system.</text>
</comment>
<feature type="transmembrane region" description="Helical" evidence="9">
    <location>
        <begin position="53"/>
        <end position="73"/>
    </location>
</feature>
<keyword evidence="6 9" id="KW-1133">Transmembrane helix</keyword>
<dbReference type="PANTHER" id="PTHR35011">
    <property type="entry name" value="2,3-DIKETO-L-GULONATE TRAP TRANSPORTER SMALL PERMEASE PROTEIN YIAM"/>
    <property type="match status" value="1"/>
</dbReference>